<dbReference type="OMA" id="QTPWSNK"/>
<dbReference type="GeneTree" id="ENSGT00940000171055"/>
<dbReference type="PANTHER" id="PTHR35158">
    <property type="entry name" value="CDNA SEQUENCE CN725425"/>
    <property type="match status" value="1"/>
</dbReference>
<accession>A0A3P9NNI0</accession>
<protein>
    <submittedName>
        <fullName evidence="2">Chromosome LG23 open reading frame, human C12orf40</fullName>
    </submittedName>
</protein>
<proteinExistence type="predicted"/>
<evidence type="ECO:0000313" key="3">
    <source>
        <dbReference type="Proteomes" id="UP000242638"/>
    </source>
</evidence>
<feature type="compositionally biased region" description="Basic and acidic residues" evidence="1">
    <location>
        <begin position="581"/>
        <end position="603"/>
    </location>
</feature>
<dbReference type="Proteomes" id="UP000242638">
    <property type="component" value="Unassembled WGS sequence"/>
</dbReference>
<reference evidence="2" key="2">
    <citation type="submission" date="2025-08" db="UniProtKB">
        <authorList>
            <consortium name="Ensembl"/>
        </authorList>
    </citation>
    <scope>IDENTIFICATION</scope>
    <source>
        <strain evidence="2">Guanapo</strain>
    </source>
</reference>
<dbReference type="AlphaFoldDB" id="A0A3P9NNI0"/>
<reference evidence="3" key="1">
    <citation type="submission" date="2013-11" db="EMBL/GenBank/DDBJ databases">
        <title>The genomic landscape of the Guanapo guppy.</title>
        <authorList>
            <person name="Kuenstner A."/>
            <person name="Dreyer C."/>
        </authorList>
    </citation>
    <scope>NUCLEOTIDE SEQUENCE</scope>
    <source>
        <strain evidence="3">Guanapo</strain>
    </source>
</reference>
<dbReference type="Ensembl" id="ENSPRET00000011185.1">
    <property type="protein sequence ID" value="ENSPREP00000011058.1"/>
    <property type="gene ID" value="ENSPREG00000007544.1"/>
</dbReference>
<dbReference type="GeneID" id="103459535"/>
<evidence type="ECO:0000256" key="1">
    <source>
        <dbReference type="SAM" id="MobiDB-lite"/>
    </source>
</evidence>
<feature type="compositionally biased region" description="Polar residues" evidence="1">
    <location>
        <begin position="141"/>
        <end position="158"/>
    </location>
</feature>
<dbReference type="STRING" id="8081.ENSPREP00000011058"/>
<dbReference type="OrthoDB" id="6430388at2759"/>
<dbReference type="InterPro" id="IPR027883">
    <property type="entry name" value="Redic1-like"/>
</dbReference>
<keyword evidence="3" id="KW-1185">Reference proteome</keyword>
<dbReference type="KEGG" id="pret:103459535"/>
<feature type="region of interest" description="Disordered" evidence="1">
    <location>
        <begin position="139"/>
        <end position="158"/>
    </location>
</feature>
<sequence>MNWVGGSRNRLVMKNDTKKQREFFAKRKLQQKLKTLGATPPVSSAGDKCSGSKDLLTLFVVNQIASKKTNQEPPKVAVFGRSKASKPWRNKPLVLPMSPCSPSNLSLADSPTQLSVQEIRKLKNSQRIAYGRLSPVPESGFSDNSASDYLPHTSPSTSFASGRGLFPLQTNEQKQSLTLLQPLPHYSPPPWDTSALQQAGFQPFSQPRGMTNPISWSVRSSPPSFQLKTPTSSHVLFGSPKPDKTEAGGHGGHSGPFCLDQLETNQPTLDFPISQSEPIHLFEENVFTMFNDNMHGTESALFGNGCSRVYLRKESSARLSSPQTVPSPQAVGMELSNGTHRNSTCLGENAGLLKSFEYLPSCSCRAGYLSSDSDDDESCCESCGHESGFYLDEACSDNLKSASQRITVLSQTRPLTPLTRSNVNVGDSQNTMPNEASTDNKASGCQQSVSSVTPPSTHNSKVCRCKKAESRDAATQTVCSGTAGTCDVSTQCSFDANGETKAKALCRPAVDASRQFPVNERETDMETQALRAPSQGSASEGATPWSRKESRTGSGGRIFNIVPSERIQQGPINPMLGVWRPKGEENGDESEQKGPDRENLVKEESDEGREEVRGHTLSEDVEMLREIADVLLLLRQK</sequence>
<dbReference type="RefSeq" id="XP_008399398.1">
    <property type="nucleotide sequence ID" value="XM_008401176.1"/>
</dbReference>
<feature type="region of interest" description="Disordered" evidence="1">
    <location>
        <begin position="516"/>
        <end position="616"/>
    </location>
</feature>
<evidence type="ECO:0000313" key="2">
    <source>
        <dbReference type="Ensembl" id="ENSPREP00000011058.1"/>
    </source>
</evidence>
<dbReference type="PANTHER" id="PTHR35158:SF1">
    <property type="entry name" value="CDNA SEQUENCE CN725425"/>
    <property type="match status" value="1"/>
</dbReference>
<dbReference type="CTD" id="283461"/>
<organism evidence="2 3">
    <name type="scientific">Poecilia reticulata</name>
    <name type="common">Guppy</name>
    <name type="synonym">Acanthophacelus reticulatus</name>
    <dbReference type="NCBI Taxonomy" id="8081"/>
    <lineage>
        <taxon>Eukaryota</taxon>
        <taxon>Metazoa</taxon>
        <taxon>Chordata</taxon>
        <taxon>Craniata</taxon>
        <taxon>Vertebrata</taxon>
        <taxon>Euteleostomi</taxon>
        <taxon>Actinopterygii</taxon>
        <taxon>Neopterygii</taxon>
        <taxon>Teleostei</taxon>
        <taxon>Neoteleostei</taxon>
        <taxon>Acanthomorphata</taxon>
        <taxon>Ovalentaria</taxon>
        <taxon>Atherinomorphae</taxon>
        <taxon>Cyprinodontiformes</taxon>
        <taxon>Poeciliidae</taxon>
        <taxon>Poeciliinae</taxon>
        <taxon>Poecilia</taxon>
    </lineage>
</organism>
<feature type="region of interest" description="Disordered" evidence="1">
    <location>
        <begin position="417"/>
        <end position="453"/>
    </location>
</feature>
<reference evidence="2" key="3">
    <citation type="submission" date="2025-09" db="UniProtKB">
        <authorList>
            <consortium name="Ensembl"/>
        </authorList>
    </citation>
    <scope>IDENTIFICATION</scope>
    <source>
        <strain evidence="2">Guanapo</strain>
    </source>
</reference>
<name>A0A3P9NNI0_POERE</name>